<dbReference type="Proteomes" id="UP000258613">
    <property type="component" value="Chromosome"/>
</dbReference>
<organism evidence="4 5">
    <name type="scientific">Natrarchaeobaculum sulfurireducens</name>
    <dbReference type="NCBI Taxonomy" id="2044521"/>
    <lineage>
        <taxon>Archaea</taxon>
        <taxon>Methanobacteriati</taxon>
        <taxon>Methanobacteriota</taxon>
        <taxon>Stenosarchaea group</taxon>
        <taxon>Halobacteria</taxon>
        <taxon>Halobacteriales</taxon>
        <taxon>Natrialbaceae</taxon>
        <taxon>Natrarchaeobaculum</taxon>
    </lineage>
</organism>
<dbReference type="AlphaFoldDB" id="A0A346PKU5"/>
<feature type="domain" description="Halobacterial output" evidence="2">
    <location>
        <begin position="28"/>
        <end position="98"/>
    </location>
</feature>
<dbReference type="GeneID" id="37640594"/>
<evidence type="ECO:0000256" key="1">
    <source>
        <dbReference type="SAM" id="MobiDB-lite"/>
    </source>
</evidence>
<evidence type="ECO:0000313" key="4">
    <source>
        <dbReference type="EMBL" id="AXR80140.1"/>
    </source>
</evidence>
<evidence type="ECO:0000313" key="3">
    <source>
        <dbReference type="EMBL" id="AXR76464.1"/>
    </source>
</evidence>
<reference evidence="6" key="1">
    <citation type="submission" date="2017-10" db="EMBL/GenBank/DDBJ databases">
        <title>Phenotypic and genomic properties of facultatively anaerobic sulfur-reducing natronoarchaea from hypersaline soda lakes.</title>
        <authorList>
            <person name="Sorokin D.Y."/>
            <person name="Kublanov I.V."/>
            <person name="Roman P."/>
            <person name="Sinninghe Damste J.S."/>
            <person name="Golyshin P.N."/>
            <person name="Rojo D."/>
            <person name="Ciordia S."/>
            <person name="Mena Md.C."/>
            <person name="Ferrer M."/>
            <person name="Messina E."/>
            <person name="Smedile F."/>
            <person name="La Spada G."/>
            <person name="La Cono V."/>
            <person name="Yakimov M.M."/>
        </authorList>
    </citation>
    <scope>NUCLEOTIDE SEQUENCE [LARGE SCALE GENOMIC DNA]</scope>
    <source>
        <strain evidence="6">AArc1</strain>
    </source>
</reference>
<evidence type="ECO:0000313" key="6">
    <source>
        <dbReference type="Proteomes" id="UP000258707"/>
    </source>
</evidence>
<sequence>MPSTDDSDNGSDERPPGYVTTFDPAGGDEPSEAIVTAVAAVANVDPLELSPLYDVVEPGALDTLVEHAHRIGADAHQVWFTYEGFDVGVRTDGQIRIVDGTDRVQPTA</sequence>
<reference evidence="4" key="3">
    <citation type="journal article" date="2019" name="Int. J. Syst. Evol. Microbiol.">
        <title>Natronolimnobius sulfurireducens sp. nov. and Halalkaliarchaeum desulfuricum gen. nov., sp. nov., the first sulfur-respiring alkaliphilic haloarchaea from hypersaline alkaline lakes.</title>
        <authorList>
            <person name="Sorokin D.Y."/>
            <person name="Yakimov M."/>
            <person name="Messina E."/>
            <person name="Merkel A.Y."/>
            <person name="Bale N.J."/>
            <person name="Sinninghe Damste J.S."/>
        </authorList>
    </citation>
    <scope>NUCLEOTIDE SEQUENCE</scope>
    <source>
        <strain evidence="4">AArc-Mg</strain>
        <strain evidence="3">AArc1</strain>
    </source>
</reference>
<reference evidence="5" key="2">
    <citation type="submission" date="2018-02" db="EMBL/GenBank/DDBJ databases">
        <title>Phenotypic and genomic properties of facultatively anaerobic sulfur-reducing natronoarchaea from hypersaline soda lakes.</title>
        <authorList>
            <person name="Sorokin D.Y."/>
            <person name="Kublanov I.V."/>
            <person name="Roman P."/>
            <person name="Sinninghe Damste J.S."/>
            <person name="Golyshin P.N."/>
            <person name="Rojo D."/>
            <person name="Ciordia S."/>
            <person name="Mena M.D.C."/>
            <person name="Ferrer M."/>
            <person name="Messina E."/>
            <person name="Smedile F."/>
            <person name="La Spada G."/>
            <person name="La Cono V."/>
            <person name="Yakimov M.M."/>
        </authorList>
    </citation>
    <scope>NUCLEOTIDE SEQUENCE [LARGE SCALE GENOMIC DNA]</scope>
    <source>
        <strain evidence="5">AArc-Mg</strain>
    </source>
</reference>
<dbReference type="OrthoDB" id="327217at2157"/>
<gene>
    <name evidence="3" type="ORF">AArc1_0111</name>
    <name evidence="4" type="ORF">AArcMg_0108</name>
</gene>
<dbReference type="InterPro" id="IPR040624">
    <property type="entry name" value="HalOD1"/>
</dbReference>
<dbReference type="EMBL" id="CP027033">
    <property type="protein sequence ID" value="AXR80140.1"/>
    <property type="molecule type" value="Genomic_DNA"/>
</dbReference>
<dbReference type="EMBL" id="CP024047">
    <property type="protein sequence ID" value="AXR76464.1"/>
    <property type="molecule type" value="Genomic_DNA"/>
</dbReference>
<dbReference type="Proteomes" id="UP000258707">
    <property type="component" value="Chromosome"/>
</dbReference>
<keyword evidence="5" id="KW-1185">Reference proteome</keyword>
<dbReference type="KEGG" id="nag:AArcMg_0108"/>
<name>A0A346PKU5_9EURY</name>
<evidence type="ECO:0000259" key="2">
    <source>
        <dbReference type="Pfam" id="PF18545"/>
    </source>
</evidence>
<proteinExistence type="predicted"/>
<feature type="compositionally biased region" description="Acidic residues" evidence="1">
    <location>
        <begin position="1"/>
        <end position="10"/>
    </location>
</feature>
<dbReference type="Pfam" id="PF18545">
    <property type="entry name" value="HalOD1"/>
    <property type="match status" value="1"/>
</dbReference>
<accession>A0A346PAB9</accession>
<evidence type="ECO:0000313" key="5">
    <source>
        <dbReference type="Proteomes" id="UP000258613"/>
    </source>
</evidence>
<dbReference type="KEGG" id="nan:AArc1_0111"/>
<feature type="region of interest" description="Disordered" evidence="1">
    <location>
        <begin position="1"/>
        <end position="28"/>
    </location>
</feature>
<dbReference type="RefSeq" id="WP_117362627.1">
    <property type="nucleotide sequence ID" value="NZ_CP024047.1"/>
</dbReference>
<accession>A0A346PKU5</accession>
<protein>
    <recommendedName>
        <fullName evidence="2">Halobacterial output domain-containing protein</fullName>
    </recommendedName>
</protein>